<evidence type="ECO:0000256" key="5">
    <source>
        <dbReference type="SAM" id="SignalP"/>
    </source>
</evidence>
<protein>
    <submittedName>
        <fullName evidence="7">DNA polymerase IV</fullName>
        <ecNumber evidence="7">2.7.7.7</ecNumber>
    </submittedName>
</protein>
<dbReference type="Gene3D" id="3.40.1170.60">
    <property type="match status" value="1"/>
</dbReference>
<dbReference type="AlphaFoldDB" id="A0A7K0DX54"/>
<reference evidence="7 8" key="1">
    <citation type="submission" date="2019-10" db="EMBL/GenBank/DDBJ databases">
        <title>Nocardia macrotermitis sp. nov. and Nocardia aurantia sp. nov., isolated from the gut of fungus growing-termite Macrotermes natalensis.</title>
        <authorList>
            <person name="Benndorf R."/>
            <person name="Schwitalla J."/>
            <person name="Martin K."/>
            <person name="De Beer W."/>
            <person name="Kaster A.-K."/>
            <person name="Vollmers J."/>
            <person name="Poulsen M."/>
            <person name="Beemelmanns C."/>
        </authorList>
    </citation>
    <scope>NUCLEOTIDE SEQUENCE [LARGE SCALE GENOMIC DNA]</scope>
    <source>
        <strain evidence="7 8">RB56</strain>
    </source>
</reference>
<comment type="function">
    <text evidence="3">Poorly processive, error-prone DNA polymerase involved in untargeted mutagenesis. Copies undamaged DNA at stalled replication forks, which arise in vivo from mismatched or misaligned primer ends. These misaligned primers can be extended by PolIV. Exhibits no 3'-5' exonuclease (proofreading) activity. May be involved in translesional synthesis, in conjunction with the beta clamp from PolIII.</text>
</comment>
<feature type="signal peptide" evidence="5">
    <location>
        <begin position="1"/>
        <end position="23"/>
    </location>
</feature>
<dbReference type="InterPro" id="IPR001126">
    <property type="entry name" value="UmuC"/>
</dbReference>
<dbReference type="EC" id="2.7.7.7" evidence="7"/>
<proteinExistence type="inferred from homology"/>
<name>A0A7K0DX54_9NOCA</name>
<keyword evidence="7" id="KW-0548">Nucleotidyltransferase</keyword>
<dbReference type="PANTHER" id="PTHR35369:SF2">
    <property type="entry name" value="BLR3025 PROTEIN"/>
    <property type="match status" value="1"/>
</dbReference>
<evidence type="ECO:0000256" key="1">
    <source>
        <dbReference type="ARBA" id="ARBA00010945"/>
    </source>
</evidence>
<dbReference type="SUPFAM" id="SSF56672">
    <property type="entry name" value="DNA/RNA polymerases"/>
    <property type="match status" value="1"/>
</dbReference>
<dbReference type="Pfam" id="PF00817">
    <property type="entry name" value="IMS"/>
    <property type="match status" value="1"/>
</dbReference>
<evidence type="ECO:0000313" key="7">
    <source>
        <dbReference type="EMBL" id="MQY29902.1"/>
    </source>
</evidence>
<evidence type="ECO:0000256" key="3">
    <source>
        <dbReference type="ARBA" id="ARBA00025589"/>
    </source>
</evidence>
<feature type="chain" id="PRO_5029782531" evidence="5">
    <location>
        <begin position="24"/>
        <end position="583"/>
    </location>
</feature>
<dbReference type="InterPro" id="IPR043128">
    <property type="entry name" value="Rev_trsase/Diguanyl_cyclase"/>
</dbReference>
<keyword evidence="7" id="KW-0808">Transferase</keyword>
<organism evidence="7 8">
    <name type="scientific">Nocardia aurantia</name>
    <dbReference type="NCBI Taxonomy" id="2585199"/>
    <lineage>
        <taxon>Bacteria</taxon>
        <taxon>Bacillati</taxon>
        <taxon>Actinomycetota</taxon>
        <taxon>Actinomycetes</taxon>
        <taxon>Mycobacteriales</taxon>
        <taxon>Nocardiaceae</taxon>
        <taxon>Nocardia</taxon>
    </lineage>
</organism>
<accession>A0A7K0DX54</accession>
<evidence type="ECO:0000259" key="6">
    <source>
        <dbReference type="PROSITE" id="PS50173"/>
    </source>
</evidence>
<keyword evidence="2" id="KW-0227">DNA damage</keyword>
<gene>
    <name evidence="7" type="primary">dinB_2</name>
    <name evidence="7" type="ORF">NRB56_54960</name>
</gene>
<dbReference type="EMBL" id="WEGI01000012">
    <property type="protein sequence ID" value="MQY29902.1"/>
    <property type="molecule type" value="Genomic_DNA"/>
</dbReference>
<dbReference type="CDD" id="cd03468">
    <property type="entry name" value="PolY_like"/>
    <property type="match status" value="1"/>
</dbReference>
<dbReference type="RefSeq" id="WP_153347102.1">
    <property type="nucleotide sequence ID" value="NZ_WEGI01000012.1"/>
</dbReference>
<dbReference type="PANTHER" id="PTHR35369">
    <property type="entry name" value="BLR3025 PROTEIN-RELATED"/>
    <property type="match status" value="1"/>
</dbReference>
<evidence type="ECO:0000256" key="2">
    <source>
        <dbReference type="ARBA" id="ARBA00022763"/>
    </source>
</evidence>
<dbReference type="GO" id="GO:0003887">
    <property type="term" value="F:DNA-directed DNA polymerase activity"/>
    <property type="evidence" value="ECO:0007669"/>
    <property type="project" value="UniProtKB-EC"/>
</dbReference>
<dbReference type="Proteomes" id="UP000431401">
    <property type="component" value="Unassembled WGS sequence"/>
</dbReference>
<dbReference type="PROSITE" id="PS50173">
    <property type="entry name" value="UMUC"/>
    <property type="match status" value="1"/>
</dbReference>
<keyword evidence="5" id="KW-0732">Signal</keyword>
<sequence length="583" mass="61819">MSAARSRAARVLALWCPDWPAVAAAAVDEVPPTRPVVVLHANRVVAGTATARAEGVRRGLTRREAQARCPGLYVAQADPDRDARLFEPVVAAVAEIVPGVEVLRPGLLVLAARGAARFFGSEEAAAERLVDAVAATGVECAIGIADELSTAVIAARRATIVPPGEGPRFLAPLPVAELAVEPSLAAPERADLVDLLHRLGLRRIGDFAALSPAEVGSRFGADAIRAHRCARAEPERPPSAAPPAADLAVEYPCDPPIDRIDAAAFAGRLLATRLHERLAGASVACTRLIVSAETAAGEQLSRVWRCAEPLTPEGTADRVRWQLDGWLTQRALRGVPPEEDPGGAVHGRGIAPGDPRSFAPGQNPAGATGEHHRGHGVRQRGARSAGTPPYRPGPAPITVLRLEPIEVVTTAALQMGLWGEAGDNEERARRALVRVQGLLGGTAVQVGVLSGGRGPAERITLIALGDEPSPRSDPDLPWPGRLPEPAPAVVLVDHPGVRLEAADSSPVWVTDRGDFTAVPARLHWGRKHWSVTGWAGPWLLDEQWWGGTRPDCLVRAQVLLDDSVRTLLLLGYNRAWHVEGLYE</sequence>
<dbReference type="InterPro" id="IPR050356">
    <property type="entry name" value="SulA_CellDiv_inhibitor"/>
</dbReference>
<dbReference type="InterPro" id="IPR043502">
    <property type="entry name" value="DNA/RNA_pol_sf"/>
</dbReference>
<comment type="similarity">
    <text evidence="1">Belongs to the DNA polymerase type-Y family.</text>
</comment>
<dbReference type="GO" id="GO:0006281">
    <property type="term" value="P:DNA repair"/>
    <property type="evidence" value="ECO:0007669"/>
    <property type="project" value="InterPro"/>
</dbReference>
<feature type="domain" description="UmuC" evidence="6">
    <location>
        <begin position="34"/>
        <end position="158"/>
    </location>
</feature>
<comment type="caution">
    <text evidence="7">The sequence shown here is derived from an EMBL/GenBank/DDBJ whole genome shotgun (WGS) entry which is preliminary data.</text>
</comment>
<evidence type="ECO:0000313" key="8">
    <source>
        <dbReference type="Proteomes" id="UP000431401"/>
    </source>
</evidence>
<evidence type="ECO:0000256" key="4">
    <source>
        <dbReference type="SAM" id="MobiDB-lite"/>
    </source>
</evidence>
<dbReference type="OrthoDB" id="5244088at2"/>
<feature type="compositionally biased region" description="Basic residues" evidence="4">
    <location>
        <begin position="372"/>
        <end position="381"/>
    </location>
</feature>
<dbReference type="Gene3D" id="3.30.70.270">
    <property type="match status" value="1"/>
</dbReference>
<keyword evidence="8" id="KW-1185">Reference proteome</keyword>
<feature type="region of interest" description="Disordered" evidence="4">
    <location>
        <begin position="349"/>
        <end position="396"/>
    </location>
</feature>